<dbReference type="Proteomes" id="UP000315377">
    <property type="component" value="Chromosome"/>
</dbReference>
<sequence length="137" mass="15190">MLDLFRMGKLKNGIGYSTSLYILHFGIIVNECCNCPVNSSNQEGERILPAARTRYVIAKYLTMFGVILCGAAAIFSTEHKSMYMGIMLLCMSFGVFNEAIALRIKKENKAMEVTSYIIGALVFVVAWLILLGLLHGL</sequence>
<keyword evidence="1" id="KW-0472">Membrane</keyword>
<dbReference type="Proteomes" id="UP001209276">
    <property type="component" value="Unassembled WGS sequence"/>
</dbReference>
<keyword evidence="1" id="KW-0812">Transmembrane</keyword>
<feature type="transmembrane region" description="Helical" evidence="1">
    <location>
        <begin position="82"/>
        <end position="101"/>
    </location>
</feature>
<gene>
    <name evidence="3" type="ORF">FLT43_20785</name>
    <name evidence="2" type="ORF">M5W83_22760</name>
</gene>
<keyword evidence="1" id="KW-1133">Transmembrane helix</keyword>
<keyword evidence="5" id="KW-1185">Reference proteome</keyword>
<organism evidence="3 4">
    <name type="scientific">Paenibacillus thiaminolyticus</name>
    <name type="common">Bacillus thiaminolyticus</name>
    <dbReference type="NCBI Taxonomy" id="49283"/>
    <lineage>
        <taxon>Bacteria</taxon>
        <taxon>Bacillati</taxon>
        <taxon>Bacillota</taxon>
        <taxon>Bacilli</taxon>
        <taxon>Bacillales</taxon>
        <taxon>Paenibacillaceae</taxon>
        <taxon>Paenibacillus</taxon>
    </lineage>
</organism>
<evidence type="ECO:0000313" key="3">
    <source>
        <dbReference type="EMBL" id="QDM45643.1"/>
    </source>
</evidence>
<evidence type="ECO:0000256" key="1">
    <source>
        <dbReference type="SAM" id="Phobius"/>
    </source>
</evidence>
<reference evidence="2 5" key="2">
    <citation type="submission" date="2022-05" db="EMBL/GenBank/DDBJ databases">
        <title>Genome Sequencing of Bee-Associated Microbes.</title>
        <authorList>
            <person name="Dunlap C."/>
        </authorList>
    </citation>
    <scope>NUCLEOTIDE SEQUENCE [LARGE SCALE GENOMIC DNA]</scope>
    <source>
        <strain evidence="2 5">NRRL B-14613</strain>
    </source>
</reference>
<evidence type="ECO:0000313" key="2">
    <source>
        <dbReference type="EMBL" id="MCY9609982.1"/>
    </source>
</evidence>
<dbReference type="AlphaFoldDB" id="A0AAP9DWF3"/>
<dbReference type="EMBL" id="JAMDMM010000046">
    <property type="protein sequence ID" value="MCY9609982.1"/>
    <property type="molecule type" value="Genomic_DNA"/>
</dbReference>
<protein>
    <submittedName>
        <fullName evidence="3">Uncharacterized protein</fullName>
    </submittedName>
</protein>
<evidence type="ECO:0000313" key="5">
    <source>
        <dbReference type="Proteomes" id="UP001209276"/>
    </source>
</evidence>
<name>A0AAP9DWF3_PANTH</name>
<accession>A0AAP9DWF3</accession>
<dbReference type="RefSeq" id="WP_127510927.1">
    <property type="nucleotide sequence ID" value="NZ_CABMNB010000027.1"/>
</dbReference>
<reference evidence="3 4" key="1">
    <citation type="submission" date="2019-07" db="EMBL/GenBank/DDBJ databases">
        <title>Paenibacillus thiaminolyticus NRRL B-4156.</title>
        <authorList>
            <person name="Hehnly C."/>
            <person name="Zhang L."/>
        </authorList>
    </citation>
    <scope>NUCLEOTIDE SEQUENCE [LARGE SCALE GENOMIC DNA]</scope>
    <source>
        <strain evidence="3 4">NRRL B-4156</strain>
    </source>
</reference>
<proteinExistence type="predicted"/>
<dbReference type="GeneID" id="76998399"/>
<evidence type="ECO:0000313" key="4">
    <source>
        <dbReference type="Proteomes" id="UP000315377"/>
    </source>
</evidence>
<dbReference type="EMBL" id="CP041405">
    <property type="protein sequence ID" value="QDM45643.1"/>
    <property type="molecule type" value="Genomic_DNA"/>
</dbReference>
<feature type="transmembrane region" description="Helical" evidence="1">
    <location>
        <begin position="56"/>
        <end position="76"/>
    </location>
</feature>
<feature type="transmembrane region" description="Helical" evidence="1">
    <location>
        <begin position="113"/>
        <end position="134"/>
    </location>
</feature>